<evidence type="ECO:0000313" key="1">
    <source>
        <dbReference type="EMBL" id="GBQ20078.1"/>
    </source>
</evidence>
<dbReference type="EMBL" id="BAQP01000015">
    <property type="protein sequence ID" value="GBQ20078.1"/>
    <property type="molecule type" value="Genomic_DNA"/>
</dbReference>
<keyword evidence="2" id="KW-1185">Reference proteome</keyword>
<accession>A0ABQ0P2U8</accession>
<sequence>MRRDADVTTYLPPDPDLDLTALMHMRARETGLKWHDDETADIILNLERAAGFHALVRSVLRESEQT</sequence>
<gene>
    <name evidence="1" type="ORF">AA12717_0458</name>
</gene>
<evidence type="ECO:0000313" key="2">
    <source>
        <dbReference type="Proteomes" id="UP001060895"/>
    </source>
</evidence>
<reference evidence="1" key="1">
    <citation type="submission" date="2013-04" db="EMBL/GenBank/DDBJ databases">
        <title>The genome sequencing project of 58 acetic acid bacteria.</title>
        <authorList>
            <person name="Okamoto-Kainuma A."/>
            <person name="Ishikawa M."/>
            <person name="Umino S."/>
            <person name="Koizumi Y."/>
            <person name="Shiwa Y."/>
            <person name="Yoshikawa H."/>
            <person name="Matsutani M."/>
            <person name="Matsushita K."/>
        </authorList>
    </citation>
    <scope>NUCLEOTIDE SEQUENCE</scope>
    <source>
        <strain evidence="1">DSM 12717</strain>
    </source>
</reference>
<comment type="caution">
    <text evidence="1">The sequence shown here is derived from an EMBL/GenBank/DDBJ whole genome shotgun (WGS) entry which is preliminary data.</text>
</comment>
<protein>
    <submittedName>
        <fullName evidence="1">Uncharacterized protein</fullName>
    </submittedName>
</protein>
<proteinExistence type="predicted"/>
<dbReference type="Proteomes" id="UP001060895">
    <property type="component" value="Unassembled WGS sequence"/>
</dbReference>
<organism evidence="1 2">
    <name type="scientific">Gluconacetobacter sacchari DSM 12717</name>
    <dbReference type="NCBI Taxonomy" id="1307940"/>
    <lineage>
        <taxon>Bacteria</taxon>
        <taxon>Pseudomonadati</taxon>
        <taxon>Pseudomonadota</taxon>
        <taxon>Alphaproteobacteria</taxon>
        <taxon>Acetobacterales</taxon>
        <taxon>Acetobacteraceae</taxon>
        <taxon>Gluconacetobacter</taxon>
    </lineage>
</organism>
<name>A0ABQ0P2U8_9PROT</name>